<organism evidence="2 3">
    <name type="scientific">Mesoflavibacter zeaxanthinifaciens subsp. sabulilitoris</name>
    <dbReference type="NCBI Taxonomy" id="1520893"/>
    <lineage>
        <taxon>Bacteria</taxon>
        <taxon>Pseudomonadati</taxon>
        <taxon>Bacteroidota</taxon>
        <taxon>Flavobacteriia</taxon>
        <taxon>Flavobacteriales</taxon>
        <taxon>Flavobacteriaceae</taxon>
        <taxon>Mesoflavibacter</taxon>
    </lineage>
</organism>
<dbReference type="EMBL" id="PXOT01000020">
    <property type="protein sequence ID" value="PSG92025.1"/>
    <property type="molecule type" value="Genomic_DNA"/>
</dbReference>
<evidence type="ECO:0000256" key="1">
    <source>
        <dbReference type="SAM" id="SignalP"/>
    </source>
</evidence>
<sequence length="175" mass="19944">MKYKAILNLLFVLFLCFNCSSNDENEDSIQSCTKTITITQFYILDGASYSYNTEQEVPCDFSEPTSAEQIEPQKLEDFSYNVIQFEYTQNTGNNTSRLQFEIQLNNLSDQPVEGIQRITINSDNIQFSTNYGINSCTSIDANSSCVITYDVEEPHSTGISNTFELIDVEYYLTIE</sequence>
<protein>
    <submittedName>
        <fullName evidence="2">Uncharacterized protein</fullName>
    </submittedName>
</protein>
<gene>
    <name evidence="2" type="ORF">C7H61_05455</name>
</gene>
<evidence type="ECO:0000313" key="3">
    <source>
        <dbReference type="Proteomes" id="UP000238430"/>
    </source>
</evidence>
<reference evidence="2 3" key="1">
    <citation type="submission" date="2018-03" db="EMBL/GenBank/DDBJ databases">
        <title>Mesoflavibacter sp. HG37 and Mesoflavibacter sp. HG96 sp.nov., two marine bacteria isolated from seawater of Western Pacific Ocean.</title>
        <authorList>
            <person name="Cheng H."/>
            <person name="Wu Y.-H."/>
            <person name="Guo L.-L."/>
            <person name="Xu X.-W."/>
        </authorList>
    </citation>
    <scope>NUCLEOTIDE SEQUENCE [LARGE SCALE GENOMIC DNA]</scope>
    <source>
        <strain evidence="2 3">KCTC 42117</strain>
    </source>
</reference>
<feature type="chain" id="PRO_5015740349" evidence="1">
    <location>
        <begin position="22"/>
        <end position="175"/>
    </location>
</feature>
<dbReference type="OrthoDB" id="1357614at2"/>
<dbReference type="AlphaFoldDB" id="A0A2T1NGR7"/>
<keyword evidence="3" id="KW-1185">Reference proteome</keyword>
<dbReference type="RefSeq" id="WP_106677840.1">
    <property type="nucleotide sequence ID" value="NZ_JACHWV010000001.1"/>
</dbReference>
<name>A0A2T1NGR7_9FLAO</name>
<feature type="signal peptide" evidence="1">
    <location>
        <begin position="1"/>
        <end position="21"/>
    </location>
</feature>
<evidence type="ECO:0000313" key="2">
    <source>
        <dbReference type="EMBL" id="PSG92025.1"/>
    </source>
</evidence>
<accession>A0A2T1NGR7</accession>
<comment type="caution">
    <text evidence="2">The sequence shown here is derived from an EMBL/GenBank/DDBJ whole genome shotgun (WGS) entry which is preliminary data.</text>
</comment>
<proteinExistence type="predicted"/>
<keyword evidence="1" id="KW-0732">Signal</keyword>
<dbReference type="Proteomes" id="UP000238430">
    <property type="component" value="Unassembled WGS sequence"/>
</dbReference>